<gene>
    <name evidence="2" type="ORF">CAC42_3310</name>
</gene>
<dbReference type="Pfam" id="PF01636">
    <property type="entry name" value="APH"/>
    <property type="match status" value="1"/>
</dbReference>
<dbReference type="InterPro" id="IPR051678">
    <property type="entry name" value="AGP_Transferase"/>
</dbReference>
<dbReference type="PANTHER" id="PTHR21310">
    <property type="entry name" value="AMINOGLYCOSIDE PHOSPHOTRANSFERASE-RELATED-RELATED"/>
    <property type="match status" value="1"/>
</dbReference>
<dbReference type="Gene3D" id="3.90.1200.10">
    <property type="match status" value="1"/>
</dbReference>
<accession>A0A2K1R1B4</accession>
<protein>
    <submittedName>
        <fullName evidence="2">Acyl-CoA dehydrogenase family member 10</fullName>
    </submittedName>
</protein>
<reference evidence="2 3" key="1">
    <citation type="submission" date="2017-06" db="EMBL/GenBank/DDBJ databases">
        <title>Draft genome sequence of a variant of Elsinoe murrayae.</title>
        <authorList>
            <person name="Cheng Q."/>
        </authorList>
    </citation>
    <scope>NUCLEOTIDE SEQUENCE [LARGE SCALE GENOMIC DNA]</scope>
    <source>
        <strain evidence="2 3">CQ-2017a</strain>
    </source>
</reference>
<dbReference type="AlphaFoldDB" id="A0A2K1R1B4"/>
<dbReference type="Proteomes" id="UP000243797">
    <property type="component" value="Unassembled WGS sequence"/>
</dbReference>
<comment type="caution">
    <text evidence="2">The sequence shown here is derived from an EMBL/GenBank/DDBJ whole genome shotgun (WGS) entry which is preliminary data.</text>
</comment>
<evidence type="ECO:0000313" key="3">
    <source>
        <dbReference type="Proteomes" id="UP000243797"/>
    </source>
</evidence>
<dbReference type="InParanoid" id="A0A2K1R1B4"/>
<organism evidence="2 3">
    <name type="scientific">Sphaceloma murrayae</name>
    <dbReference type="NCBI Taxonomy" id="2082308"/>
    <lineage>
        <taxon>Eukaryota</taxon>
        <taxon>Fungi</taxon>
        <taxon>Dikarya</taxon>
        <taxon>Ascomycota</taxon>
        <taxon>Pezizomycotina</taxon>
        <taxon>Dothideomycetes</taxon>
        <taxon>Dothideomycetidae</taxon>
        <taxon>Myriangiales</taxon>
        <taxon>Elsinoaceae</taxon>
        <taxon>Sphaceloma</taxon>
    </lineage>
</organism>
<evidence type="ECO:0000259" key="1">
    <source>
        <dbReference type="Pfam" id="PF01636"/>
    </source>
</evidence>
<dbReference type="OrthoDB" id="2831558at2759"/>
<feature type="domain" description="Aminoglycoside phosphotransferase" evidence="1">
    <location>
        <begin position="80"/>
        <end position="313"/>
    </location>
</feature>
<dbReference type="STRING" id="2082308.A0A2K1R1B4"/>
<keyword evidence="3" id="KW-1185">Reference proteome</keyword>
<proteinExistence type="predicted"/>
<evidence type="ECO:0000313" key="2">
    <source>
        <dbReference type="EMBL" id="PNS20973.1"/>
    </source>
</evidence>
<dbReference type="InterPro" id="IPR011009">
    <property type="entry name" value="Kinase-like_dom_sf"/>
</dbReference>
<dbReference type="EMBL" id="NKHZ01000015">
    <property type="protein sequence ID" value="PNS20973.1"/>
    <property type="molecule type" value="Genomic_DNA"/>
</dbReference>
<dbReference type="InterPro" id="IPR002575">
    <property type="entry name" value="Aminoglycoside_PTrfase"/>
</dbReference>
<sequence>MSSTVNTNDAGIAERLSLVRSVFRKFFASDPKTIQPLAYEEGFPFPYNNFVYLVTREASHGLAPIPSELPGTQPIPGDHHEFVIRLPNPLSGYNDEVRVENEIASLQLARNALEPELPNLVPHVFGWASAKDGQQGWIMQEFKQGKALLEDFEGMDDEKRAAILGQMADILMALQKYRLPKSIREYGGIAFNTAGDIVSAPMSIHQAGPFRSYNDLVLATIRTKLLKADSEARLQGWHGQGIRARLHDFLEERFGFAMSLVTTLDKTLVHGDFSADNLLYDPATLRLTAVLDFDFAHIGTVADEFFRSLAHGIGRFPDKRDGEETLPLHLAMLHGFPDPLPVPTDDIQWTAAKAWNDALETRDMWRPSNIPGIAQLSELFWLSSQLLPFKLVNEVVISNSSEEQLQARKHDGEVLLNDFLSEHGC</sequence>
<dbReference type="SUPFAM" id="SSF56112">
    <property type="entry name" value="Protein kinase-like (PK-like)"/>
    <property type="match status" value="1"/>
</dbReference>
<name>A0A2K1R1B4_9PEZI</name>
<dbReference type="PANTHER" id="PTHR21310:SF15">
    <property type="entry name" value="AMINOGLYCOSIDE PHOSPHOTRANSFERASE DOMAIN-CONTAINING PROTEIN"/>
    <property type="match status" value="1"/>
</dbReference>